<name>A6P0C8_9FIRM</name>
<comment type="caution">
    <text evidence="2">The sequence shown here is derived from an EMBL/GenBank/DDBJ whole genome shotgun (WGS) entry which is preliminary data.</text>
</comment>
<reference evidence="2 3" key="1">
    <citation type="submission" date="2007-04" db="EMBL/GenBank/DDBJ databases">
        <authorList>
            <person name="Fulton L."/>
            <person name="Clifton S."/>
            <person name="Fulton B."/>
            <person name="Xu J."/>
            <person name="Minx P."/>
            <person name="Pepin K.H."/>
            <person name="Johnson M."/>
            <person name="Thiruvilangam P."/>
            <person name="Bhonagiri V."/>
            <person name="Nash W.E."/>
            <person name="Mardis E.R."/>
            <person name="Wilson R.K."/>
        </authorList>
    </citation>
    <scope>NUCLEOTIDE SEQUENCE [LARGE SCALE GENOMIC DNA]</scope>
    <source>
        <strain evidence="2 3">ATCC 29799</strain>
    </source>
</reference>
<proteinExistence type="predicted"/>
<dbReference type="AlphaFoldDB" id="A6P0C8"/>
<evidence type="ECO:0000256" key="1">
    <source>
        <dbReference type="SAM" id="MobiDB-lite"/>
    </source>
</evidence>
<dbReference type="Gene3D" id="2.160.10.10">
    <property type="entry name" value="Hexapeptide repeat proteins"/>
    <property type="match status" value="1"/>
</dbReference>
<feature type="region of interest" description="Disordered" evidence="1">
    <location>
        <begin position="184"/>
        <end position="211"/>
    </location>
</feature>
<evidence type="ECO:0000313" key="3">
    <source>
        <dbReference type="Proteomes" id="UP000003639"/>
    </source>
</evidence>
<accession>A6P0C8</accession>
<dbReference type="OrthoDB" id="2065905at2"/>
<dbReference type="Proteomes" id="UP000003639">
    <property type="component" value="Unassembled WGS sequence"/>
</dbReference>
<organism evidence="2 3">
    <name type="scientific">Pseudoflavonifractor capillosus ATCC 29799</name>
    <dbReference type="NCBI Taxonomy" id="411467"/>
    <lineage>
        <taxon>Bacteria</taxon>
        <taxon>Bacillati</taxon>
        <taxon>Bacillota</taxon>
        <taxon>Clostridia</taxon>
        <taxon>Eubacteriales</taxon>
        <taxon>Oscillospiraceae</taxon>
        <taxon>Pseudoflavonifractor</taxon>
    </lineage>
</organism>
<evidence type="ECO:0008006" key="4">
    <source>
        <dbReference type="Google" id="ProtNLM"/>
    </source>
</evidence>
<reference evidence="2 3" key="2">
    <citation type="submission" date="2007-06" db="EMBL/GenBank/DDBJ databases">
        <title>Draft genome sequence of Pseudoflavonifractor capillosus ATCC 29799.</title>
        <authorList>
            <person name="Sudarsanam P."/>
            <person name="Ley R."/>
            <person name="Guruge J."/>
            <person name="Turnbaugh P.J."/>
            <person name="Mahowald M."/>
            <person name="Liep D."/>
            <person name="Gordon J."/>
        </authorList>
    </citation>
    <scope>NUCLEOTIDE SEQUENCE [LARGE SCALE GENOMIC DNA]</scope>
    <source>
        <strain evidence="2 3">ATCC 29799</strain>
    </source>
</reference>
<dbReference type="eggNOG" id="ENOG5032RXE">
    <property type="taxonomic scope" value="Bacteria"/>
</dbReference>
<dbReference type="InterPro" id="IPR011004">
    <property type="entry name" value="Trimer_LpxA-like_sf"/>
</dbReference>
<protein>
    <recommendedName>
        <fullName evidence="4">Bacterial transferase hexapeptide repeat protein</fullName>
    </recommendedName>
</protein>
<evidence type="ECO:0000313" key="2">
    <source>
        <dbReference type="EMBL" id="EDM98278.1"/>
    </source>
</evidence>
<dbReference type="RefSeq" id="WP_006574424.1">
    <property type="nucleotide sequence ID" value="NZ_AAXG02000041.1"/>
</dbReference>
<gene>
    <name evidence="2" type="ORF">BACCAP_03938</name>
</gene>
<keyword evidence="3" id="KW-1185">Reference proteome</keyword>
<sequence>MRTTSNQKYELTEISHEKYPFLHRIRALRDVSAEVRAGDLGGFVESESNLSFEPDDTAWIFDDAIACNDAYVDKGAVLRGEAVVCDNAYISMGAVLSGHARVEDNAYIRGAVLSASARASGFSMILNDKDTMGVPILSGHCAVYGKVSGDVRLTGSALVISGEEIRNDTLDTLVISGKNRSVIRDSSRDELAPQQPAPSPPKKQKGCEMSR</sequence>
<dbReference type="STRING" id="411467.BACCAP_03938"/>
<dbReference type="EMBL" id="AAXG02000041">
    <property type="protein sequence ID" value="EDM98278.1"/>
    <property type="molecule type" value="Genomic_DNA"/>
</dbReference>
<dbReference type="SUPFAM" id="SSF51161">
    <property type="entry name" value="Trimeric LpxA-like enzymes"/>
    <property type="match status" value="1"/>
</dbReference>